<protein>
    <submittedName>
        <fullName evidence="2">Uncharacterized protein</fullName>
    </submittedName>
</protein>
<dbReference type="EMBL" id="BMAV01010178">
    <property type="protein sequence ID" value="GFY55079.1"/>
    <property type="molecule type" value="Genomic_DNA"/>
</dbReference>
<feature type="compositionally biased region" description="Basic and acidic residues" evidence="1">
    <location>
        <begin position="60"/>
        <end position="69"/>
    </location>
</feature>
<reference evidence="2" key="1">
    <citation type="submission" date="2020-08" db="EMBL/GenBank/DDBJ databases">
        <title>Multicomponent nature underlies the extraordinary mechanical properties of spider dragline silk.</title>
        <authorList>
            <person name="Kono N."/>
            <person name="Nakamura H."/>
            <person name="Mori M."/>
            <person name="Yoshida Y."/>
            <person name="Ohtoshi R."/>
            <person name="Malay A.D."/>
            <person name="Moran D.A.P."/>
            <person name="Tomita M."/>
            <person name="Numata K."/>
            <person name="Arakawa K."/>
        </authorList>
    </citation>
    <scope>NUCLEOTIDE SEQUENCE</scope>
</reference>
<feature type="compositionally biased region" description="Polar residues" evidence="1">
    <location>
        <begin position="25"/>
        <end position="44"/>
    </location>
</feature>
<sequence>MTRVLIGRSPYPINKRTASRREQLEASSTTRIGGSTGDSQTMYANNPIKDSTRNSGLSSPEERQLFTDRWDQRVSQRALSLDLDGSASSLTP</sequence>
<feature type="region of interest" description="Disordered" evidence="1">
    <location>
        <begin position="1"/>
        <end position="69"/>
    </location>
</feature>
<accession>A0A8X6XMC8</accession>
<name>A0A8X6XMC8_9ARAC</name>
<evidence type="ECO:0000313" key="2">
    <source>
        <dbReference type="EMBL" id="GFY55079.1"/>
    </source>
</evidence>
<keyword evidence="3" id="KW-1185">Reference proteome</keyword>
<evidence type="ECO:0000313" key="3">
    <source>
        <dbReference type="Proteomes" id="UP000886998"/>
    </source>
</evidence>
<comment type="caution">
    <text evidence="2">The sequence shown here is derived from an EMBL/GenBank/DDBJ whole genome shotgun (WGS) entry which is preliminary data.</text>
</comment>
<dbReference type="AlphaFoldDB" id="A0A8X6XMC8"/>
<proteinExistence type="predicted"/>
<dbReference type="Proteomes" id="UP000886998">
    <property type="component" value="Unassembled WGS sequence"/>
</dbReference>
<evidence type="ECO:0000256" key="1">
    <source>
        <dbReference type="SAM" id="MobiDB-lite"/>
    </source>
</evidence>
<gene>
    <name evidence="2" type="ORF">TNIN_246811</name>
</gene>
<organism evidence="2 3">
    <name type="scientific">Trichonephila inaurata madagascariensis</name>
    <dbReference type="NCBI Taxonomy" id="2747483"/>
    <lineage>
        <taxon>Eukaryota</taxon>
        <taxon>Metazoa</taxon>
        <taxon>Ecdysozoa</taxon>
        <taxon>Arthropoda</taxon>
        <taxon>Chelicerata</taxon>
        <taxon>Arachnida</taxon>
        <taxon>Araneae</taxon>
        <taxon>Araneomorphae</taxon>
        <taxon>Entelegynae</taxon>
        <taxon>Araneoidea</taxon>
        <taxon>Nephilidae</taxon>
        <taxon>Trichonephila</taxon>
        <taxon>Trichonephila inaurata</taxon>
    </lineage>
</organism>